<proteinExistence type="predicted"/>
<protein>
    <submittedName>
        <fullName evidence="1">Uncharacterized protein</fullName>
    </submittedName>
</protein>
<sequence>MGARSAVVEPPGGSGGRRVYLDGRFLGTAYSLHELTLFLQHVELVCGDELDVAESGRVEWYGGGPEVWPRQGGGRECWAVPGGPAPLVKGTNRA</sequence>
<name>A0ABV1TD33_9ACTN</name>
<accession>A0ABV1TD33</accession>
<gene>
    <name evidence="1" type="ORF">ABT211_11695</name>
</gene>
<dbReference type="EMBL" id="JBEOZM010000004">
    <property type="protein sequence ID" value="MER6267951.1"/>
    <property type="molecule type" value="Genomic_DNA"/>
</dbReference>
<keyword evidence="2" id="KW-1185">Reference proteome</keyword>
<dbReference type="Proteomes" id="UP001490365">
    <property type="component" value="Unassembled WGS sequence"/>
</dbReference>
<reference evidence="1 2" key="1">
    <citation type="submission" date="2024-06" db="EMBL/GenBank/DDBJ databases">
        <title>The Natural Products Discovery Center: Release of the First 8490 Sequenced Strains for Exploring Actinobacteria Biosynthetic Diversity.</title>
        <authorList>
            <person name="Kalkreuter E."/>
            <person name="Kautsar S.A."/>
            <person name="Yang D."/>
            <person name="Bader C.D."/>
            <person name="Teijaro C.N."/>
            <person name="Fluegel L."/>
            <person name="Davis C.M."/>
            <person name="Simpson J.R."/>
            <person name="Lauterbach L."/>
            <person name="Steele A.D."/>
            <person name="Gui C."/>
            <person name="Meng S."/>
            <person name="Li G."/>
            <person name="Viehrig K."/>
            <person name="Ye F."/>
            <person name="Su P."/>
            <person name="Kiefer A.F."/>
            <person name="Nichols A."/>
            <person name="Cepeda A.J."/>
            <person name="Yan W."/>
            <person name="Fan B."/>
            <person name="Jiang Y."/>
            <person name="Adhikari A."/>
            <person name="Zheng C.-J."/>
            <person name="Schuster L."/>
            <person name="Cowan T.M."/>
            <person name="Smanski M.J."/>
            <person name="Chevrette M.G."/>
            <person name="De Carvalho L.P.S."/>
            <person name="Shen B."/>
        </authorList>
    </citation>
    <scope>NUCLEOTIDE SEQUENCE [LARGE SCALE GENOMIC DNA]</scope>
    <source>
        <strain evidence="1 2">NPDC001694</strain>
    </source>
</reference>
<dbReference type="RefSeq" id="WP_351956594.1">
    <property type="nucleotide sequence ID" value="NZ_JBEOZM010000004.1"/>
</dbReference>
<comment type="caution">
    <text evidence="1">The sequence shown here is derived from an EMBL/GenBank/DDBJ whole genome shotgun (WGS) entry which is preliminary data.</text>
</comment>
<evidence type="ECO:0000313" key="1">
    <source>
        <dbReference type="EMBL" id="MER6267951.1"/>
    </source>
</evidence>
<organism evidence="1 2">
    <name type="scientific">Streptomyces sp. 900105755</name>
    <dbReference type="NCBI Taxonomy" id="3154389"/>
    <lineage>
        <taxon>Bacteria</taxon>
        <taxon>Bacillati</taxon>
        <taxon>Actinomycetota</taxon>
        <taxon>Actinomycetes</taxon>
        <taxon>Kitasatosporales</taxon>
        <taxon>Streptomycetaceae</taxon>
        <taxon>Streptomyces</taxon>
    </lineage>
</organism>
<evidence type="ECO:0000313" key="2">
    <source>
        <dbReference type="Proteomes" id="UP001490365"/>
    </source>
</evidence>